<keyword evidence="5" id="KW-0547">Nucleotide-binding</keyword>
<keyword evidence="9" id="KW-0175">Coiled coil</keyword>
<organism evidence="13 14">
    <name type="scientific">Rugosimonospora acidiphila</name>
    <dbReference type="NCBI Taxonomy" id="556531"/>
    <lineage>
        <taxon>Bacteria</taxon>
        <taxon>Bacillati</taxon>
        <taxon>Actinomycetota</taxon>
        <taxon>Actinomycetes</taxon>
        <taxon>Micromonosporales</taxon>
        <taxon>Micromonosporaceae</taxon>
        <taxon>Rugosimonospora</taxon>
    </lineage>
</organism>
<dbReference type="EMBL" id="BAABJQ010000016">
    <property type="protein sequence ID" value="GAA5191566.1"/>
    <property type="molecule type" value="Genomic_DNA"/>
</dbReference>
<protein>
    <recommendedName>
        <fullName evidence="2">histidine kinase</fullName>
        <ecNumber evidence="2">2.7.13.3</ecNumber>
    </recommendedName>
</protein>
<keyword evidence="4" id="KW-0808">Transferase</keyword>
<dbReference type="EC" id="2.7.13.3" evidence="2"/>
<sequence length="370" mass="39334">MFVAVIQLVGSTAATHYHPGTEPRPLNHVGYLLLLIGPAALALRRRWRVATLAVVLAVTVAYYLLGYPFGPAFLAPLAALLGAVRAGHRLAAQVLCAAGYLIYVTTGQLVHTIGGVPVRTSSWGGALGLAAWLVFAFVIAEGIRVRSIRFAEIARARAEQARARAEQQRRQASEERLRIARELHDVLGHHLSLINVQAGVGLHLMDERPEQARTALLAIKQASAEALREVRSVLGVLRTEDEAAPRAPAPSLDNLSSLVEGSTTEVVITGAARPLPAELDRAAYRIAQEALTNVRRHAGPQARAVLTIGYGEHELTVRVDDDGAGGVPGEDGNGIAGMRARATALGGTLSAVARPSGGFRVEAHLPWESE</sequence>
<evidence type="ECO:0000259" key="11">
    <source>
        <dbReference type="Pfam" id="PF02518"/>
    </source>
</evidence>
<feature type="coiled-coil region" evidence="9">
    <location>
        <begin position="148"/>
        <end position="183"/>
    </location>
</feature>
<dbReference type="InterPro" id="IPR050482">
    <property type="entry name" value="Sensor_HK_TwoCompSys"/>
</dbReference>
<keyword evidence="6" id="KW-0418">Kinase</keyword>
<dbReference type="PANTHER" id="PTHR24421">
    <property type="entry name" value="NITRATE/NITRITE SENSOR PROTEIN NARX-RELATED"/>
    <property type="match status" value="1"/>
</dbReference>
<keyword evidence="10" id="KW-0812">Transmembrane</keyword>
<evidence type="ECO:0000256" key="8">
    <source>
        <dbReference type="ARBA" id="ARBA00023012"/>
    </source>
</evidence>
<dbReference type="Pfam" id="PF02518">
    <property type="entry name" value="HATPase_c"/>
    <property type="match status" value="1"/>
</dbReference>
<evidence type="ECO:0000256" key="1">
    <source>
        <dbReference type="ARBA" id="ARBA00000085"/>
    </source>
</evidence>
<dbReference type="CDD" id="cd16917">
    <property type="entry name" value="HATPase_UhpB-NarQ-NarX-like"/>
    <property type="match status" value="1"/>
</dbReference>
<dbReference type="Pfam" id="PF07730">
    <property type="entry name" value="HisKA_3"/>
    <property type="match status" value="1"/>
</dbReference>
<reference evidence="14" key="1">
    <citation type="journal article" date="2019" name="Int. J. Syst. Evol. Microbiol.">
        <title>The Global Catalogue of Microorganisms (GCM) 10K type strain sequencing project: providing services to taxonomists for standard genome sequencing and annotation.</title>
        <authorList>
            <consortium name="The Broad Institute Genomics Platform"/>
            <consortium name="The Broad Institute Genome Sequencing Center for Infectious Disease"/>
            <person name="Wu L."/>
            <person name="Ma J."/>
        </authorList>
    </citation>
    <scope>NUCLEOTIDE SEQUENCE [LARGE SCALE GENOMIC DNA]</scope>
    <source>
        <strain evidence="14">JCM 18304</strain>
    </source>
</reference>
<dbReference type="Proteomes" id="UP001501570">
    <property type="component" value="Unassembled WGS sequence"/>
</dbReference>
<proteinExistence type="predicted"/>
<keyword evidence="8" id="KW-0902">Two-component regulatory system</keyword>
<dbReference type="InterPro" id="IPR036890">
    <property type="entry name" value="HATPase_C_sf"/>
</dbReference>
<feature type="transmembrane region" description="Helical" evidence="10">
    <location>
        <begin position="90"/>
        <end position="110"/>
    </location>
</feature>
<keyword evidence="14" id="KW-1185">Reference proteome</keyword>
<name>A0ABP9S576_9ACTN</name>
<dbReference type="RefSeq" id="WP_345633257.1">
    <property type="nucleotide sequence ID" value="NZ_BAABJQ010000016.1"/>
</dbReference>
<evidence type="ECO:0000256" key="5">
    <source>
        <dbReference type="ARBA" id="ARBA00022741"/>
    </source>
</evidence>
<evidence type="ECO:0000313" key="14">
    <source>
        <dbReference type="Proteomes" id="UP001501570"/>
    </source>
</evidence>
<feature type="domain" description="Signal transduction histidine kinase subgroup 3 dimerisation and phosphoacceptor" evidence="12">
    <location>
        <begin position="175"/>
        <end position="241"/>
    </location>
</feature>
<evidence type="ECO:0000313" key="13">
    <source>
        <dbReference type="EMBL" id="GAA5191566.1"/>
    </source>
</evidence>
<dbReference type="SUPFAM" id="SSF55874">
    <property type="entry name" value="ATPase domain of HSP90 chaperone/DNA topoisomerase II/histidine kinase"/>
    <property type="match status" value="1"/>
</dbReference>
<comment type="catalytic activity">
    <reaction evidence="1">
        <text>ATP + protein L-histidine = ADP + protein N-phospho-L-histidine.</text>
        <dbReference type="EC" id="2.7.13.3"/>
    </reaction>
</comment>
<evidence type="ECO:0000256" key="9">
    <source>
        <dbReference type="SAM" id="Coils"/>
    </source>
</evidence>
<comment type="caution">
    <text evidence="13">The sequence shown here is derived from an EMBL/GenBank/DDBJ whole genome shotgun (WGS) entry which is preliminary data.</text>
</comment>
<keyword evidence="3" id="KW-0597">Phosphoprotein</keyword>
<keyword evidence="10" id="KW-1133">Transmembrane helix</keyword>
<evidence type="ECO:0000256" key="7">
    <source>
        <dbReference type="ARBA" id="ARBA00022840"/>
    </source>
</evidence>
<dbReference type="Gene3D" id="1.20.5.1930">
    <property type="match status" value="1"/>
</dbReference>
<dbReference type="Gene3D" id="3.30.565.10">
    <property type="entry name" value="Histidine kinase-like ATPase, C-terminal domain"/>
    <property type="match status" value="1"/>
</dbReference>
<evidence type="ECO:0000259" key="12">
    <source>
        <dbReference type="Pfam" id="PF07730"/>
    </source>
</evidence>
<evidence type="ECO:0000256" key="4">
    <source>
        <dbReference type="ARBA" id="ARBA00022679"/>
    </source>
</evidence>
<keyword evidence="7" id="KW-0067">ATP-binding</keyword>
<accession>A0ABP9S576</accession>
<evidence type="ECO:0000256" key="10">
    <source>
        <dbReference type="SAM" id="Phobius"/>
    </source>
</evidence>
<dbReference type="PANTHER" id="PTHR24421:SF10">
    <property type="entry name" value="NITRATE_NITRITE SENSOR PROTEIN NARQ"/>
    <property type="match status" value="1"/>
</dbReference>
<feature type="transmembrane region" description="Helical" evidence="10">
    <location>
        <begin position="122"/>
        <end position="140"/>
    </location>
</feature>
<evidence type="ECO:0000256" key="2">
    <source>
        <dbReference type="ARBA" id="ARBA00012438"/>
    </source>
</evidence>
<evidence type="ECO:0000256" key="6">
    <source>
        <dbReference type="ARBA" id="ARBA00022777"/>
    </source>
</evidence>
<dbReference type="InterPro" id="IPR011712">
    <property type="entry name" value="Sig_transdc_His_kin_sub3_dim/P"/>
</dbReference>
<gene>
    <name evidence="13" type="ORF">GCM10023322_49220</name>
</gene>
<feature type="domain" description="Histidine kinase/HSP90-like ATPase" evidence="11">
    <location>
        <begin position="282"/>
        <end position="367"/>
    </location>
</feature>
<keyword evidence="10" id="KW-0472">Membrane</keyword>
<feature type="transmembrane region" description="Helical" evidence="10">
    <location>
        <begin position="50"/>
        <end position="70"/>
    </location>
</feature>
<dbReference type="InterPro" id="IPR003594">
    <property type="entry name" value="HATPase_dom"/>
</dbReference>
<evidence type="ECO:0000256" key="3">
    <source>
        <dbReference type="ARBA" id="ARBA00022553"/>
    </source>
</evidence>